<dbReference type="EMBL" id="BSPD01000031">
    <property type="protein sequence ID" value="GLS25643.1"/>
    <property type="molecule type" value="Genomic_DNA"/>
</dbReference>
<dbReference type="AlphaFoldDB" id="A0AA37T378"/>
<dbReference type="Proteomes" id="UP001156870">
    <property type="component" value="Unassembled WGS sequence"/>
</dbReference>
<protein>
    <submittedName>
        <fullName evidence="1">Uncharacterized protein</fullName>
    </submittedName>
</protein>
<organism evidence="1 2">
    <name type="scientific">Marinibactrum halimedae</name>
    <dbReference type="NCBI Taxonomy" id="1444977"/>
    <lineage>
        <taxon>Bacteria</taxon>
        <taxon>Pseudomonadati</taxon>
        <taxon>Pseudomonadota</taxon>
        <taxon>Gammaproteobacteria</taxon>
        <taxon>Cellvibrionales</taxon>
        <taxon>Cellvibrionaceae</taxon>
        <taxon>Marinibactrum</taxon>
    </lineage>
</organism>
<proteinExistence type="predicted"/>
<sequence>MIFDYNPENIEKISEYKKYLSRSLPGSFDDIAASRAYARTTEALDRKLLKRTVRI</sequence>
<comment type="caution">
    <text evidence="1">The sequence shown here is derived from an EMBL/GenBank/DDBJ whole genome shotgun (WGS) entry which is preliminary data.</text>
</comment>
<name>A0AA37T378_9GAMM</name>
<keyword evidence="2" id="KW-1185">Reference proteome</keyword>
<reference evidence="1 2" key="1">
    <citation type="journal article" date="2014" name="Int. J. Syst. Evol. Microbiol.">
        <title>Complete genome sequence of Corynebacterium casei LMG S-19264T (=DSM 44701T), isolated from a smear-ripened cheese.</title>
        <authorList>
            <consortium name="US DOE Joint Genome Institute (JGI-PGF)"/>
            <person name="Walter F."/>
            <person name="Albersmeier A."/>
            <person name="Kalinowski J."/>
            <person name="Ruckert C."/>
        </authorList>
    </citation>
    <scope>NUCLEOTIDE SEQUENCE [LARGE SCALE GENOMIC DNA]</scope>
    <source>
        <strain evidence="1 2">NBRC 110095</strain>
    </source>
</reference>
<evidence type="ECO:0000313" key="2">
    <source>
        <dbReference type="Proteomes" id="UP001156870"/>
    </source>
</evidence>
<evidence type="ECO:0000313" key="1">
    <source>
        <dbReference type="EMBL" id="GLS25643.1"/>
    </source>
</evidence>
<accession>A0AA37T378</accession>
<gene>
    <name evidence="1" type="ORF">GCM10007877_13570</name>
</gene>